<evidence type="ECO:0000313" key="3">
    <source>
        <dbReference type="Proteomes" id="UP000540787"/>
    </source>
</evidence>
<keyword evidence="3" id="KW-1185">Reference proteome</keyword>
<reference evidence="2 3" key="1">
    <citation type="submission" date="2020-08" db="EMBL/GenBank/DDBJ databases">
        <title>The Agave Microbiome: Exploring the role of microbial communities in plant adaptations to desert environments.</title>
        <authorList>
            <person name="Partida-Martinez L.P."/>
        </authorList>
    </citation>
    <scope>NUCLEOTIDE SEQUENCE [LARGE SCALE GENOMIC DNA]</scope>
    <source>
        <strain evidence="2 3">AT3.2</strain>
    </source>
</reference>
<dbReference type="Proteomes" id="UP000540787">
    <property type="component" value="Unassembled WGS sequence"/>
</dbReference>
<proteinExistence type="predicted"/>
<evidence type="ECO:0000313" key="2">
    <source>
        <dbReference type="EMBL" id="MBB6134060.1"/>
    </source>
</evidence>
<gene>
    <name evidence="2" type="ORF">HD842_002202</name>
</gene>
<evidence type="ECO:0000256" key="1">
    <source>
        <dbReference type="SAM" id="Phobius"/>
    </source>
</evidence>
<comment type="caution">
    <text evidence="2">The sequence shown here is derived from an EMBL/GenBank/DDBJ whole genome shotgun (WGS) entry which is preliminary data.</text>
</comment>
<name>A0A7W9X0B6_9BURK</name>
<accession>A0A7W9X0B6</accession>
<organism evidence="2 3">
    <name type="scientific">Massilia aurea</name>
    <dbReference type="NCBI Taxonomy" id="373040"/>
    <lineage>
        <taxon>Bacteria</taxon>
        <taxon>Pseudomonadati</taxon>
        <taxon>Pseudomonadota</taxon>
        <taxon>Betaproteobacteria</taxon>
        <taxon>Burkholderiales</taxon>
        <taxon>Oxalobacteraceae</taxon>
        <taxon>Telluria group</taxon>
        <taxon>Massilia</taxon>
    </lineage>
</organism>
<feature type="transmembrane region" description="Helical" evidence="1">
    <location>
        <begin position="136"/>
        <end position="157"/>
    </location>
</feature>
<sequence length="302" mass="33222">MHIVSLLRATTWRELAGLAIGALLLASIVKALAPDSAKPLLHHAGLALPLLLLMAKDIAHAPQAWQRLRSAHAARAPWHAHVTALLPPELPGLFKLDRLLWLGCLRRVQGQPLPVTLPEGVALTYLERGAYNTARAVVFVALLLELPTHALLLHLFIKDPDALLVIHVLGAVAVLYTLAWVLGDRWHIGAGRHVMTAETLHLCVGARVEGTLPLAAIARVEPVDLLLPTWRHRHGVARSETLVVTPFDKPNCVLVLHQDAQVDILLHQVTTRLPQYVFLYLDRPALLAAHVHRMRPTVSMPC</sequence>
<dbReference type="EMBL" id="JACHBX010000002">
    <property type="protein sequence ID" value="MBB6134060.1"/>
    <property type="molecule type" value="Genomic_DNA"/>
</dbReference>
<keyword evidence="1" id="KW-1133">Transmembrane helix</keyword>
<dbReference type="AlphaFoldDB" id="A0A7W9X0B6"/>
<keyword evidence="1" id="KW-0812">Transmembrane</keyword>
<feature type="transmembrane region" description="Helical" evidence="1">
    <location>
        <begin position="163"/>
        <end position="183"/>
    </location>
</feature>
<protein>
    <submittedName>
        <fullName evidence="2">Uncharacterized protein</fullName>
    </submittedName>
</protein>
<keyword evidence="1" id="KW-0472">Membrane</keyword>